<evidence type="ECO:0000259" key="2">
    <source>
        <dbReference type="Pfam" id="PF02374"/>
    </source>
</evidence>
<reference evidence="3 4" key="1">
    <citation type="journal article" date="2019" name="Int. J. Syst. Evol. Microbiol.">
        <title>The Global Catalogue of Microorganisms (GCM) 10K type strain sequencing project: providing services to taxonomists for standard genome sequencing and annotation.</title>
        <authorList>
            <consortium name="The Broad Institute Genomics Platform"/>
            <consortium name="The Broad Institute Genome Sequencing Center for Infectious Disease"/>
            <person name="Wu L."/>
            <person name="Ma J."/>
        </authorList>
    </citation>
    <scope>NUCLEOTIDE SEQUENCE [LARGE SCALE GENOMIC DNA]</scope>
    <source>
        <strain evidence="3 4">JCM 12389</strain>
    </source>
</reference>
<protein>
    <submittedName>
        <fullName evidence="3">TRC40/GET3/ArsA family transport-energizing ATPase</fullName>
    </submittedName>
</protein>
<dbReference type="RefSeq" id="WP_343843616.1">
    <property type="nucleotide sequence ID" value="NZ_BAAADO010000009.1"/>
</dbReference>
<keyword evidence="4" id="KW-1185">Reference proteome</keyword>
<dbReference type="Proteomes" id="UP001500880">
    <property type="component" value="Unassembled WGS sequence"/>
</dbReference>
<dbReference type="PANTHER" id="PTHR10803">
    <property type="entry name" value="ARSENICAL PUMP-DRIVING ATPASE ARSENITE-TRANSLOCATING ATPASE"/>
    <property type="match status" value="1"/>
</dbReference>
<dbReference type="NCBIfam" id="TIGR00345">
    <property type="entry name" value="GET3_arsA_TRC40"/>
    <property type="match status" value="1"/>
</dbReference>
<sequence>MNELLKKRIIFVGGKGGVGKSTASAALALAFSKKEEKTLIVSTDPAHNLGDIFYKKIDDQPVKIREHLWGMEIHPEKESKRYIESVKDNLKGLVKSRMVEEVHRQIDMASASPGADEAALFDRIVSIILNEVDHFDKIIFDTAPTGHTIRLLSLPELMTVWMEGMVDRRKKINDNYTQLLNDGEPVEDPIFDVLQTRKEKFINARDILLDPSKTGFTFVLIPERLPILETQTAVKQLDSYHLHVRTLIVNKVLPEHADGDFLRKRRQQEETYLQEIRKTFKKQDLLHIPLYEEDVSDMDKLTQFANQLWQELKGEAYHESNRS</sequence>
<dbReference type="Pfam" id="PF02374">
    <property type="entry name" value="ArsA_ATPase"/>
    <property type="match status" value="1"/>
</dbReference>
<dbReference type="CDD" id="cd02035">
    <property type="entry name" value="ArsA"/>
    <property type="match status" value="1"/>
</dbReference>
<comment type="caution">
    <text evidence="3">The sequence shown here is derived from an EMBL/GenBank/DDBJ whole genome shotgun (WGS) entry which is preliminary data.</text>
</comment>
<proteinExistence type="inferred from homology"/>
<dbReference type="Gene3D" id="3.40.50.300">
    <property type="entry name" value="P-loop containing nucleotide triphosphate hydrolases"/>
    <property type="match status" value="1"/>
</dbReference>
<evidence type="ECO:0000313" key="4">
    <source>
        <dbReference type="Proteomes" id="UP001500880"/>
    </source>
</evidence>
<gene>
    <name evidence="3" type="ORF">GCM10008986_33310</name>
</gene>
<feature type="domain" description="ArsA/GET3 Anion-transporting ATPase-like" evidence="2">
    <location>
        <begin position="8"/>
        <end position="309"/>
    </location>
</feature>
<organism evidence="3 4">
    <name type="scientific">Salinibacillus aidingensis</name>
    <dbReference type="NCBI Taxonomy" id="237684"/>
    <lineage>
        <taxon>Bacteria</taxon>
        <taxon>Bacillati</taxon>
        <taxon>Bacillota</taxon>
        <taxon>Bacilli</taxon>
        <taxon>Bacillales</taxon>
        <taxon>Bacillaceae</taxon>
        <taxon>Salinibacillus</taxon>
    </lineage>
</organism>
<dbReference type="EMBL" id="BAAADO010000009">
    <property type="protein sequence ID" value="GAA0503009.1"/>
    <property type="molecule type" value="Genomic_DNA"/>
</dbReference>
<dbReference type="InterPro" id="IPR027417">
    <property type="entry name" value="P-loop_NTPase"/>
</dbReference>
<evidence type="ECO:0000313" key="3">
    <source>
        <dbReference type="EMBL" id="GAA0503009.1"/>
    </source>
</evidence>
<dbReference type="SUPFAM" id="SSF52540">
    <property type="entry name" value="P-loop containing nucleoside triphosphate hydrolases"/>
    <property type="match status" value="1"/>
</dbReference>
<name>A0ABN1BRQ3_9BACI</name>
<evidence type="ECO:0000256" key="1">
    <source>
        <dbReference type="ARBA" id="ARBA00011040"/>
    </source>
</evidence>
<dbReference type="PANTHER" id="PTHR10803:SF3">
    <property type="entry name" value="ATPASE GET3"/>
    <property type="match status" value="1"/>
</dbReference>
<dbReference type="InterPro" id="IPR025723">
    <property type="entry name" value="ArsA/GET3_ATPase-like"/>
</dbReference>
<comment type="similarity">
    <text evidence="1">Belongs to the arsA ATPase family.</text>
</comment>
<dbReference type="InterPro" id="IPR016300">
    <property type="entry name" value="ATPase_ArsA/GET3"/>
</dbReference>
<accession>A0ABN1BRQ3</accession>